<feature type="domain" description="CCHC-type" evidence="6">
    <location>
        <begin position="664"/>
        <end position="680"/>
    </location>
</feature>
<feature type="domain" description="CCHC-type" evidence="6">
    <location>
        <begin position="344"/>
        <end position="359"/>
    </location>
</feature>
<dbReference type="InterPro" id="IPR001878">
    <property type="entry name" value="Znf_CCHC"/>
</dbReference>
<dbReference type="EMBL" id="WNWQ01001238">
    <property type="protein sequence ID" value="KAE9961913.1"/>
    <property type="molecule type" value="Genomic_DNA"/>
</dbReference>
<name>A0A8H3YJF5_VENIN</name>
<feature type="domain" description="CCHC-type" evidence="6">
    <location>
        <begin position="620"/>
        <end position="635"/>
    </location>
</feature>
<evidence type="ECO:0000256" key="5">
    <source>
        <dbReference type="PROSITE-ProRule" id="PRU00047"/>
    </source>
</evidence>
<dbReference type="Gene3D" id="3.40.50.150">
    <property type="entry name" value="Vaccinia Virus protein VP39"/>
    <property type="match status" value="1"/>
</dbReference>
<evidence type="ECO:0000313" key="8">
    <source>
        <dbReference type="Proteomes" id="UP000433883"/>
    </source>
</evidence>
<feature type="domain" description="CCHC-type" evidence="6">
    <location>
        <begin position="522"/>
        <end position="538"/>
    </location>
</feature>
<evidence type="ECO:0000259" key="6">
    <source>
        <dbReference type="PROSITE" id="PS50158"/>
    </source>
</evidence>
<evidence type="ECO:0000313" key="7">
    <source>
        <dbReference type="EMBL" id="KAE9961913.1"/>
    </source>
</evidence>
<dbReference type="GO" id="GO:0008270">
    <property type="term" value="F:zinc ion binding"/>
    <property type="evidence" value="ECO:0007669"/>
    <property type="project" value="UniProtKB-KW"/>
</dbReference>
<keyword evidence="4" id="KW-0862">Zinc</keyword>
<dbReference type="SUPFAM" id="SSF57756">
    <property type="entry name" value="Retrovirus zinc finger-like domains"/>
    <property type="match status" value="6"/>
</dbReference>
<dbReference type="Pfam" id="PF00098">
    <property type="entry name" value="zf-CCHC"/>
    <property type="match status" value="8"/>
</dbReference>
<dbReference type="PANTHER" id="PTHR47103">
    <property type="entry name" value="DNA-BINDING PROTEIN"/>
    <property type="match status" value="1"/>
</dbReference>
<dbReference type="AlphaFoldDB" id="A0A8H3YJF5"/>
<comment type="caution">
    <text evidence="7">The sequence shown here is derived from an EMBL/GenBank/DDBJ whole genome shotgun (WGS) entry which is preliminary data.</text>
</comment>
<protein>
    <recommendedName>
        <fullName evidence="6">CCHC-type domain-containing protein</fullName>
    </recommendedName>
</protein>
<feature type="domain" description="CCHC-type" evidence="6">
    <location>
        <begin position="574"/>
        <end position="589"/>
    </location>
</feature>
<dbReference type="Proteomes" id="UP000433883">
    <property type="component" value="Unassembled WGS sequence"/>
</dbReference>
<reference evidence="7 8" key="1">
    <citation type="submission" date="2019-11" db="EMBL/GenBank/DDBJ databases">
        <title>Venturia inaequalis Genome Resource.</title>
        <authorList>
            <person name="Lichtner F.J."/>
        </authorList>
    </citation>
    <scope>NUCLEOTIDE SEQUENCE [LARGE SCALE GENOMIC DNA]</scope>
    <source>
        <strain evidence="7">Bline_iso_100314</strain>
    </source>
</reference>
<feature type="domain" description="CCHC-type" evidence="6">
    <location>
        <begin position="551"/>
        <end position="566"/>
    </location>
</feature>
<dbReference type="PANTHER" id="PTHR47103:SF8">
    <property type="entry name" value="DNA-BINDING PROTEIN"/>
    <property type="match status" value="1"/>
</dbReference>
<feature type="domain" description="CCHC-type" evidence="6">
    <location>
        <begin position="640"/>
        <end position="656"/>
    </location>
</feature>
<organism evidence="7 8">
    <name type="scientific">Venturia inaequalis</name>
    <name type="common">Apple scab fungus</name>
    <dbReference type="NCBI Taxonomy" id="5025"/>
    <lineage>
        <taxon>Eukaryota</taxon>
        <taxon>Fungi</taxon>
        <taxon>Dikarya</taxon>
        <taxon>Ascomycota</taxon>
        <taxon>Pezizomycotina</taxon>
        <taxon>Dothideomycetes</taxon>
        <taxon>Pleosporomycetidae</taxon>
        <taxon>Venturiales</taxon>
        <taxon>Venturiaceae</taxon>
        <taxon>Venturia</taxon>
    </lineage>
</organism>
<gene>
    <name evidence="7" type="ORF">BLS_001129</name>
</gene>
<evidence type="ECO:0000256" key="1">
    <source>
        <dbReference type="ARBA" id="ARBA00022723"/>
    </source>
</evidence>
<feature type="domain" description="CCHC-type" evidence="6">
    <location>
        <begin position="598"/>
        <end position="612"/>
    </location>
</feature>
<dbReference type="InterPro" id="IPR029063">
    <property type="entry name" value="SAM-dependent_MTases_sf"/>
</dbReference>
<dbReference type="Pfam" id="PF13489">
    <property type="entry name" value="Methyltransf_23"/>
    <property type="match status" value="1"/>
</dbReference>
<keyword evidence="2" id="KW-0677">Repeat</keyword>
<feature type="domain" description="CCHC-type" evidence="6">
    <location>
        <begin position="318"/>
        <end position="333"/>
    </location>
</feature>
<dbReference type="SMART" id="SM00343">
    <property type="entry name" value="ZnF_C2HC"/>
    <property type="match status" value="12"/>
</dbReference>
<dbReference type="InterPro" id="IPR036875">
    <property type="entry name" value="Znf_CCHC_sf"/>
</dbReference>
<dbReference type="Gene3D" id="4.10.60.10">
    <property type="entry name" value="Zinc finger, CCHC-type"/>
    <property type="match status" value="6"/>
</dbReference>
<keyword evidence="3 5" id="KW-0863">Zinc-finger</keyword>
<dbReference type="SUPFAM" id="SSF53335">
    <property type="entry name" value="S-adenosyl-L-methionine-dependent methyltransferases"/>
    <property type="match status" value="1"/>
</dbReference>
<accession>A0A8H3YJF5</accession>
<feature type="domain" description="CCHC-type" evidence="6">
    <location>
        <begin position="365"/>
        <end position="380"/>
    </location>
</feature>
<keyword evidence="1" id="KW-0479">Metal-binding</keyword>
<evidence type="ECO:0000256" key="2">
    <source>
        <dbReference type="ARBA" id="ARBA00022737"/>
    </source>
</evidence>
<feature type="domain" description="CCHC-type" evidence="6">
    <location>
        <begin position="295"/>
        <end position="310"/>
    </location>
</feature>
<evidence type="ECO:0000256" key="3">
    <source>
        <dbReference type="ARBA" id="ARBA00022771"/>
    </source>
</evidence>
<dbReference type="GO" id="GO:0003676">
    <property type="term" value="F:nucleic acid binding"/>
    <property type="evidence" value="ECO:0007669"/>
    <property type="project" value="InterPro"/>
</dbReference>
<proteinExistence type="predicted"/>
<evidence type="ECO:0000256" key="4">
    <source>
        <dbReference type="ARBA" id="ARBA00022833"/>
    </source>
</evidence>
<dbReference type="PROSITE" id="PS50158">
    <property type="entry name" value="ZF_CCHC"/>
    <property type="match status" value="11"/>
</dbReference>
<sequence length="752" mass="81234">MAANDRFDKEAAEWDNNPFTVKSSRFALSALLENVPQLQAAATESGEKNLDVLEIGCGTGLLSLLIAPYLKSLTAVDTAEGMIKALQTKLAAQTGASNIDPVCVMLENPDDPKTQDASSAGHPKRFDLVISHLVLHHIPSLPDILKTMWGTLKPNGRIALTDFENFGPEAIQFHPQHKLDGVERHGITKPEMEALLREARFVDVTVKEAWRMPKDVESGGSMDFPSYLDLKPTTNLNMSWDTGAEASNWETTNGDAGGFTADAGGFTADANGFSGAGDADFSGGGDSGAGGDDTCRNCHQTGHFSRDCPEPRQMTGECYNCGQTGHNKADCTNERVERPFTGACRHCEKVGHRAAECPNKPADICRTCGKEGHKAIACEELRTDVFKNAIEMSAEDAWSKMKEADAAKDLDDFKEAFFAYAKAIFIKHANGEGDALDLADMHQGFRSENMNMHFIAKEEEVSDVFTFISPAGAVNQKFKLAFNWGPKPKRAFFATGWPATPEENIERLQEGAGMPFDSGIPKCGNCGELGHIKKWCKEEIAEVVDGPKVQCVICNETGHRARDCTQERVDHFACRNCKKSGHGSKECPEPRSAEGVECKTCNEVGHFSRDCPTRGGPMTCRNCGEEGHKGAECDKPRVMKCHNCEQNGHSAKECTEPKNMANMKCRNCEEMGHSSRECPKPRDYSKVQCNNCHEMGHGAARCKNPAVASPAMDAGAGGEFGGTAEFGGDQAAPAEAAAGGWGSAAVEASGGW</sequence>
<dbReference type="CDD" id="cd02440">
    <property type="entry name" value="AdoMet_MTases"/>
    <property type="match status" value="1"/>
</dbReference>